<comment type="similarity">
    <text evidence="3 9">Belongs to the CobD/CbiB family.</text>
</comment>
<feature type="transmembrane region" description="Helical" evidence="9">
    <location>
        <begin position="299"/>
        <end position="318"/>
    </location>
</feature>
<comment type="subcellular location">
    <subcellularLocation>
        <location evidence="1 9">Cell membrane</location>
        <topology evidence="1 9">Multi-pass membrane protein</topology>
    </subcellularLocation>
</comment>
<evidence type="ECO:0000256" key="2">
    <source>
        <dbReference type="ARBA" id="ARBA00004953"/>
    </source>
</evidence>
<dbReference type="GO" id="GO:0015420">
    <property type="term" value="F:ABC-type vitamin B12 transporter activity"/>
    <property type="evidence" value="ECO:0007669"/>
    <property type="project" value="UniProtKB-UniRule"/>
</dbReference>
<dbReference type="EMBL" id="DWZA01000065">
    <property type="protein sequence ID" value="HJA71410.1"/>
    <property type="molecule type" value="Genomic_DNA"/>
</dbReference>
<dbReference type="Pfam" id="PF03186">
    <property type="entry name" value="CobD_Cbib"/>
    <property type="match status" value="1"/>
</dbReference>
<reference evidence="10" key="2">
    <citation type="submission" date="2021-04" db="EMBL/GenBank/DDBJ databases">
        <authorList>
            <person name="Gilroy R."/>
        </authorList>
    </citation>
    <scope>NUCLEOTIDE SEQUENCE</scope>
    <source>
        <strain evidence="10">CHK178-16964</strain>
    </source>
</reference>
<sequence length="330" mass="36261">MRPLMMGFLLDLLLGDPHSWPHPVRAMGNLINRSENVIRKICPKGRKGELLGGTLLAVWIPAVSAIFSFGLKKTAYRAGKGLGLLCEIIMCYEMLAARSLRDESMKVCRELEKGRTEEARKAVSMIVGRDTANLTEEGIAKAAVETVAENTSDGVAAPMLFMALFGAPGGFFYKAVNTMDSMVGYHNETYEYFGKAAARLDDVMNWIPSRLSGLLMTEAAFLLGKKRGFDGKKAWKVFLRDRKNHKSPNSAQTEAACAGALGLQLAGDAYYFGKLVKKPVIGDDRRKIQAGDIRRANQLMYVTAALTLILSLGIRAGLEFFKNRKGGQNR</sequence>
<keyword evidence="7 9" id="KW-1133">Transmembrane helix</keyword>
<dbReference type="PANTHER" id="PTHR34308">
    <property type="entry name" value="COBALAMIN BIOSYNTHESIS PROTEIN CBIB"/>
    <property type="match status" value="1"/>
</dbReference>
<feature type="transmembrane region" description="Helical" evidence="9">
    <location>
        <begin position="50"/>
        <end position="71"/>
    </location>
</feature>
<keyword evidence="4 9" id="KW-1003">Cell membrane</keyword>
<keyword evidence="6 9" id="KW-0812">Transmembrane</keyword>
<evidence type="ECO:0000256" key="3">
    <source>
        <dbReference type="ARBA" id="ARBA00006263"/>
    </source>
</evidence>
<gene>
    <name evidence="10" type="primary">cbiB</name>
    <name evidence="9" type="synonym">cobD</name>
    <name evidence="10" type="ORF">IAA07_07500</name>
</gene>
<keyword evidence="5 9" id="KW-0169">Cobalamin biosynthesis</keyword>
<accession>A0A9D2KPI7</accession>
<dbReference type="HAMAP" id="MF_00024">
    <property type="entry name" value="CobD_CbiB"/>
    <property type="match status" value="1"/>
</dbReference>
<comment type="function">
    <text evidence="9">Converts cobyric acid to cobinamide by the addition of aminopropanol on the F carboxylic group.</text>
</comment>
<evidence type="ECO:0000256" key="6">
    <source>
        <dbReference type="ARBA" id="ARBA00022692"/>
    </source>
</evidence>
<dbReference type="AlphaFoldDB" id="A0A9D2KPI7"/>
<evidence type="ECO:0000256" key="7">
    <source>
        <dbReference type="ARBA" id="ARBA00022989"/>
    </source>
</evidence>
<name>A0A9D2KPI7_9FIRM</name>
<evidence type="ECO:0000313" key="10">
    <source>
        <dbReference type="EMBL" id="HJA71410.1"/>
    </source>
</evidence>
<dbReference type="GO" id="GO:0048472">
    <property type="term" value="F:threonine-phosphate decarboxylase activity"/>
    <property type="evidence" value="ECO:0007669"/>
    <property type="project" value="InterPro"/>
</dbReference>
<dbReference type="GO" id="GO:0005886">
    <property type="term" value="C:plasma membrane"/>
    <property type="evidence" value="ECO:0007669"/>
    <property type="project" value="UniProtKB-SubCell"/>
</dbReference>
<comment type="caution">
    <text evidence="10">The sequence shown here is derived from an EMBL/GenBank/DDBJ whole genome shotgun (WGS) entry which is preliminary data.</text>
</comment>
<comment type="pathway">
    <text evidence="2 9">Cofactor biosynthesis; adenosylcobalamin biosynthesis.</text>
</comment>
<dbReference type="PANTHER" id="PTHR34308:SF1">
    <property type="entry name" value="COBALAMIN BIOSYNTHESIS PROTEIN CBIB"/>
    <property type="match status" value="1"/>
</dbReference>
<protein>
    <recommendedName>
        <fullName evidence="9">Cobalamin biosynthesis protein CobD</fullName>
    </recommendedName>
</protein>
<evidence type="ECO:0000313" key="11">
    <source>
        <dbReference type="Proteomes" id="UP000823900"/>
    </source>
</evidence>
<keyword evidence="8 9" id="KW-0472">Membrane</keyword>
<evidence type="ECO:0000256" key="1">
    <source>
        <dbReference type="ARBA" id="ARBA00004651"/>
    </source>
</evidence>
<dbReference type="Proteomes" id="UP000823900">
    <property type="component" value="Unassembled WGS sequence"/>
</dbReference>
<dbReference type="InterPro" id="IPR004485">
    <property type="entry name" value="Cobalamin_biosynth_CobD/CbiB"/>
</dbReference>
<comment type="caution">
    <text evidence="9">Lacks conserved residue(s) required for the propagation of feature annotation.</text>
</comment>
<dbReference type="GO" id="GO:0009236">
    <property type="term" value="P:cobalamin biosynthetic process"/>
    <property type="evidence" value="ECO:0007669"/>
    <property type="project" value="UniProtKB-UniRule"/>
</dbReference>
<dbReference type="NCBIfam" id="TIGR00380">
    <property type="entry name" value="cobal_cbiB"/>
    <property type="match status" value="1"/>
</dbReference>
<reference evidence="10" key="1">
    <citation type="journal article" date="2021" name="PeerJ">
        <title>Extensive microbial diversity within the chicken gut microbiome revealed by metagenomics and culture.</title>
        <authorList>
            <person name="Gilroy R."/>
            <person name="Ravi A."/>
            <person name="Getino M."/>
            <person name="Pursley I."/>
            <person name="Horton D.L."/>
            <person name="Alikhan N.F."/>
            <person name="Baker D."/>
            <person name="Gharbi K."/>
            <person name="Hall N."/>
            <person name="Watson M."/>
            <person name="Adriaenssens E.M."/>
            <person name="Foster-Nyarko E."/>
            <person name="Jarju S."/>
            <person name="Secka A."/>
            <person name="Antonio M."/>
            <person name="Oren A."/>
            <person name="Chaudhuri R.R."/>
            <person name="La Ragione R."/>
            <person name="Hildebrand F."/>
            <person name="Pallen M.J."/>
        </authorList>
    </citation>
    <scope>NUCLEOTIDE SEQUENCE</scope>
    <source>
        <strain evidence="10">CHK178-16964</strain>
    </source>
</reference>
<organism evidence="10 11">
    <name type="scientific">Candidatus Lachnoclostridium stercoravium</name>
    <dbReference type="NCBI Taxonomy" id="2838633"/>
    <lineage>
        <taxon>Bacteria</taxon>
        <taxon>Bacillati</taxon>
        <taxon>Bacillota</taxon>
        <taxon>Clostridia</taxon>
        <taxon>Lachnospirales</taxon>
        <taxon>Lachnospiraceae</taxon>
    </lineage>
</organism>
<evidence type="ECO:0000256" key="9">
    <source>
        <dbReference type="HAMAP-Rule" id="MF_00024"/>
    </source>
</evidence>
<evidence type="ECO:0000256" key="5">
    <source>
        <dbReference type="ARBA" id="ARBA00022573"/>
    </source>
</evidence>
<evidence type="ECO:0000256" key="4">
    <source>
        <dbReference type="ARBA" id="ARBA00022475"/>
    </source>
</evidence>
<evidence type="ECO:0000256" key="8">
    <source>
        <dbReference type="ARBA" id="ARBA00023136"/>
    </source>
</evidence>
<proteinExistence type="inferred from homology"/>